<evidence type="ECO:0000256" key="4">
    <source>
        <dbReference type="RuleBase" id="RU004046"/>
    </source>
</evidence>
<name>A0A1M6SBU2_9GAMM</name>
<dbReference type="SUPFAM" id="SSF53067">
    <property type="entry name" value="Actin-like ATPase domain"/>
    <property type="match status" value="1"/>
</dbReference>
<dbReference type="RefSeq" id="WP_072796942.1">
    <property type="nucleotide sequence ID" value="NZ_FRAQ01000001.1"/>
</dbReference>
<dbReference type="InterPro" id="IPR043129">
    <property type="entry name" value="ATPase_NBD"/>
</dbReference>
<dbReference type="GO" id="GO:0005524">
    <property type="term" value="F:ATP binding"/>
    <property type="evidence" value="ECO:0007669"/>
    <property type="project" value="UniProtKB-UniRule"/>
</dbReference>
<dbReference type="InterPro" id="IPR050201">
    <property type="entry name" value="Bacterial_glucokinase"/>
</dbReference>
<dbReference type="PANTHER" id="PTHR47690:SF1">
    <property type="entry name" value="GLUCOKINASE"/>
    <property type="match status" value="1"/>
</dbReference>
<dbReference type="Proteomes" id="UP000184497">
    <property type="component" value="Unassembled WGS sequence"/>
</dbReference>
<dbReference type="GO" id="GO:0006096">
    <property type="term" value="P:glycolytic process"/>
    <property type="evidence" value="ECO:0007669"/>
    <property type="project" value="UniProtKB-UniRule"/>
</dbReference>
<keyword evidence="3" id="KW-0963">Cytoplasm</keyword>
<dbReference type="GO" id="GO:0005536">
    <property type="term" value="F:D-glucose binding"/>
    <property type="evidence" value="ECO:0007669"/>
    <property type="project" value="InterPro"/>
</dbReference>
<keyword evidence="6" id="KW-1185">Reference proteome</keyword>
<feature type="binding site" evidence="3">
    <location>
        <begin position="10"/>
        <end position="15"/>
    </location>
    <ligand>
        <name>ATP</name>
        <dbReference type="ChEBI" id="CHEBI:30616"/>
    </ligand>
</feature>
<dbReference type="Pfam" id="PF02685">
    <property type="entry name" value="Glucokinase"/>
    <property type="match status" value="1"/>
</dbReference>
<dbReference type="EC" id="2.7.1.2" evidence="3"/>
<dbReference type="STRING" id="564117.SAMN05216369_1969"/>
<protein>
    <recommendedName>
        <fullName evidence="3">Glucokinase</fullName>
        <ecNumber evidence="3">2.7.1.2</ecNumber>
    </recommendedName>
    <alternativeName>
        <fullName evidence="3">Glucose kinase</fullName>
    </alternativeName>
</protein>
<evidence type="ECO:0000313" key="6">
    <source>
        <dbReference type="Proteomes" id="UP000184497"/>
    </source>
</evidence>
<dbReference type="Gene3D" id="3.40.367.20">
    <property type="match status" value="1"/>
</dbReference>
<dbReference type="Gene3D" id="3.30.420.40">
    <property type="match status" value="1"/>
</dbReference>
<evidence type="ECO:0000256" key="3">
    <source>
        <dbReference type="HAMAP-Rule" id="MF_00524"/>
    </source>
</evidence>
<dbReference type="GO" id="GO:0005829">
    <property type="term" value="C:cytosol"/>
    <property type="evidence" value="ECO:0007669"/>
    <property type="project" value="TreeGrafter"/>
</dbReference>
<keyword evidence="2 3" id="KW-0418">Kinase</keyword>
<dbReference type="CDD" id="cd24008">
    <property type="entry name" value="ASKHA_NBD_GLK"/>
    <property type="match status" value="1"/>
</dbReference>
<dbReference type="InterPro" id="IPR003836">
    <property type="entry name" value="Glucokinase"/>
</dbReference>
<keyword evidence="3" id="KW-0547">Nucleotide-binding</keyword>
<comment type="similarity">
    <text evidence="3 4">Belongs to the bacterial glucokinase family.</text>
</comment>
<dbReference type="OrthoDB" id="9800595at2"/>
<keyword evidence="1 3" id="KW-0808">Transferase</keyword>
<evidence type="ECO:0000256" key="1">
    <source>
        <dbReference type="ARBA" id="ARBA00022679"/>
    </source>
</evidence>
<keyword evidence="3" id="KW-0324">Glycolysis</keyword>
<sequence>MSAADYSLVGDIGGTNARFALVEQGGVQPRAIEALSCRDYANLDDAIKHYLKKVGITEVLGACLAVASPVRDGVVKMTNNHWHFDSECIRSQFGWKAFKVINDFTAMALGVPHVSKKNLVHVCGGPGDHRRPRLVMGPGTGLGLSGLVPVRNGWVPLVTEGGHVDFAPVNDSEVAILRILKARFGRVSVERILCGQGLLNLYQAHCEIQCVAALLNTPEAITKAALEQNDLLARHTLNHFCELLGRTAGNAVLTLGSTGGVYLCGGMLPRFLDFFLESPFRNGFEDKGRMRPLLESTPVYVVTEPYAGLLGAAEALGNPEV</sequence>
<keyword evidence="3" id="KW-0067">ATP-binding</keyword>
<comment type="subcellular location">
    <subcellularLocation>
        <location evidence="3">Cytoplasm</location>
    </subcellularLocation>
</comment>
<dbReference type="HAMAP" id="MF_00524">
    <property type="entry name" value="Glucokinase"/>
    <property type="match status" value="1"/>
</dbReference>
<evidence type="ECO:0000256" key="2">
    <source>
        <dbReference type="ARBA" id="ARBA00022777"/>
    </source>
</evidence>
<organism evidence="5 6">
    <name type="scientific">Marinobacter antarcticus</name>
    <dbReference type="NCBI Taxonomy" id="564117"/>
    <lineage>
        <taxon>Bacteria</taxon>
        <taxon>Pseudomonadati</taxon>
        <taxon>Pseudomonadota</taxon>
        <taxon>Gammaproteobacteria</taxon>
        <taxon>Pseudomonadales</taxon>
        <taxon>Marinobacteraceae</taxon>
        <taxon>Marinobacter</taxon>
    </lineage>
</organism>
<evidence type="ECO:0000313" key="5">
    <source>
        <dbReference type="EMBL" id="SHK42201.1"/>
    </source>
</evidence>
<dbReference type="NCBIfam" id="NF009073">
    <property type="entry name" value="PRK12408.1"/>
    <property type="match status" value="1"/>
</dbReference>
<gene>
    <name evidence="3" type="primary">glk</name>
    <name evidence="5" type="ORF">SAMN05216369_1969</name>
</gene>
<proteinExistence type="inferred from homology"/>
<accession>A0A1M6SBU2</accession>
<dbReference type="NCBIfam" id="TIGR00749">
    <property type="entry name" value="glk"/>
    <property type="match status" value="1"/>
</dbReference>
<comment type="catalytic activity">
    <reaction evidence="3">
        <text>D-glucose + ATP = D-glucose 6-phosphate + ADP + H(+)</text>
        <dbReference type="Rhea" id="RHEA:17825"/>
        <dbReference type="ChEBI" id="CHEBI:4167"/>
        <dbReference type="ChEBI" id="CHEBI:15378"/>
        <dbReference type="ChEBI" id="CHEBI:30616"/>
        <dbReference type="ChEBI" id="CHEBI:61548"/>
        <dbReference type="ChEBI" id="CHEBI:456216"/>
        <dbReference type="EC" id="2.7.1.2"/>
    </reaction>
</comment>
<reference evidence="6" key="1">
    <citation type="submission" date="2016-11" db="EMBL/GenBank/DDBJ databases">
        <authorList>
            <person name="Varghese N."/>
            <person name="Submissions S."/>
        </authorList>
    </citation>
    <scope>NUCLEOTIDE SEQUENCE [LARGE SCALE GENOMIC DNA]</scope>
    <source>
        <strain evidence="6">CGMCC 1.10835</strain>
    </source>
</reference>
<dbReference type="PANTHER" id="PTHR47690">
    <property type="entry name" value="GLUCOKINASE"/>
    <property type="match status" value="1"/>
</dbReference>
<dbReference type="AlphaFoldDB" id="A0A1M6SBU2"/>
<dbReference type="GO" id="GO:0004340">
    <property type="term" value="F:glucokinase activity"/>
    <property type="evidence" value="ECO:0007669"/>
    <property type="project" value="UniProtKB-UniRule"/>
</dbReference>
<dbReference type="EMBL" id="FRAQ01000001">
    <property type="protein sequence ID" value="SHK42201.1"/>
    <property type="molecule type" value="Genomic_DNA"/>
</dbReference>